<comment type="caution">
    <text evidence="8">The sequence shown here is derived from an EMBL/GenBank/DDBJ whole genome shotgun (WGS) entry which is preliminary data.</text>
</comment>
<proteinExistence type="inferred from homology"/>
<evidence type="ECO:0000256" key="7">
    <source>
        <dbReference type="SAM" id="MobiDB-lite"/>
    </source>
</evidence>
<evidence type="ECO:0000313" key="9">
    <source>
        <dbReference type="Proteomes" id="UP000732298"/>
    </source>
</evidence>
<feature type="compositionally biased region" description="Basic and acidic residues" evidence="7">
    <location>
        <begin position="1"/>
        <end position="15"/>
    </location>
</feature>
<dbReference type="InterPro" id="IPR013025">
    <property type="entry name" value="Ribosomal_uL23-like"/>
</dbReference>
<dbReference type="FunFam" id="3.30.70.330:FF:000532">
    <property type="entry name" value="50S ribosomal protein L23"/>
    <property type="match status" value="1"/>
</dbReference>
<evidence type="ECO:0000256" key="2">
    <source>
        <dbReference type="ARBA" id="ARBA00022730"/>
    </source>
</evidence>
<evidence type="ECO:0000256" key="1">
    <source>
        <dbReference type="ARBA" id="ARBA00006700"/>
    </source>
</evidence>
<dbReference type="InterPro" id="IPR012678">
    <property type="entry name" value="Ribosomal_uL23/eL15/eS24_sf"/>
</dbReference>
<dbReference type="InterPro" id="IPR012677">
    <property type="entry name" value="Nucleotide-bd_a/b_plait_sf"/>
</dbReference>
<dbReference type="GO" id="GO:0019843">
    <property type="term" value="F:rRNA binding"/>
    <property type="evidence" value="ECO:0007669"/>
    <property type="project" value="UniProtKB-UniRule"/>
</dbReference>
<dbReference type="SUPFAM" id="SSF54189">
    <property type="entry name" value="Ribosomal proteins S24e, L23 and L15e"/>
    <property type="match status" value="1"/>
</dbReference>
<keyword evidence="2 6" id="KW-0699">rRNA-binding</keyword>
<dbReference type="Gene3D" id="3.30.70.330">
    <property type="match status" value="1"/>
</dbReference>
<feature type="compositionally biased region" description="Low complexity" evidence="7">
    <location>
        <begin position="85"/>
        <end position="94"/>
    </location>
</feature>
<dbReference type="AlphaFoldDB" id="A0A8T3YHV9"/>
<feature type="compositionally biased region" description="Basic and acidic residues" evidence="7">
    <location>
        <begin position="96"/>
        <end position="108"/>
    </location>
</feature>
<evidence type="ECO:0000256" key="6">
    <source>
        <dbReference type="HAMAP-Rule" id="MF_01369"/>
    </source>
</evidence>
<dbReference type="GO" id="GO:0006412">
    <property type="term" value="P:translation"/>
    <property type="evidence" value="ECO:0007669"/>
    <property type="project" value="UniProtKB-UniRule"/>
</dbReference>
<keyword evidence="5 6" id="KW-0687">Ribonucleoprotein</keyword>
<reference evidence="8" key="1">
    <citation type="submission" date="2020-07" db="EMBL/GenBank/DDBJ databases">
        <title>Huge and variable diversity of episymbiotic CPR bacteria and DPANN archaea in groundwater ecosystems.</title>
        <authorList>
            <person name="He C.Y."/>
            <person name="Keren R."/>
            <person name="Whittaker M."/>
            <person name="Farag I.F."/>
            <person name="Doudna J."/>
            <person name="Cate J.H.D."/>
            <person name="Banfield J.F."/>
        </authorList>
    </citation>
    <scope>NUCLEOTIDE SEQUENCE</scope>
    <source>
        <strain evidence="8">NC_groundwater_1296_Ag_S-0.2um_52_80</strain>
    </source>
</reference>
<evidence type="ECO:0000256" key="3">
    <source>
        <dbReference type="ARBA" id="ARBA00022884"/>
    </source>
</evidence>
<evidence type="ECO:0000256" key="4">
    <source>
        <dbReference type="ARBA" id="ARBA00022980"/>
    </source>
</evidence>
<dbReference type="NCBIfam" id="NF011118">
    <property type="entry name" value="PRK14548.1"/>
    <property type="match status" value="1"/>
</dbReference>
<name>A0A8T3YHV9_9ARCH</name>
<feature type="compositionally biased region" description="Basic and acidic residues" evidence="7">
    <location>
        <begin position="58"/>
        <end position="80"/>
    </location>
</feature>
<dbReference type="Pfam" id="PF00276">
    <property type="entry name" value="Ribosomal_L23"/>
    <property type="match status" value="1"/>
</dbReference>
<gene>
    <name evidence="6" type="primary">rpl23</name>
    <name evidence="8" type="ORF">HY544_01280</name>
</gene>
<comment type="function">
    <text evidence="6">Binds to 23S rRNA. One of the proteins that surrounds the polypeptide exit tunnel on the outside of the ribosome.</text>
</comment>
<feature type="region of interest" description="Disordered" evidence="7">
    <location>
        <begin position="1"/>
        <end position="108"/>
    </location>
</feature>
<keyword evidence="4 6" id="KW-0689">Ribosomal protein</keyword>
<comment type="similarity">
    <text evidence="1 6">Belongs to the universal ribosomal protein uL23 family.</text>
</comment>
<dbReference type="GO" id="GO:1990904">
    <property type="term" value="C:ribonucleoprotein complex"/>
    <property type="evidence" value="ECO:0007669"/>
    <property type="project" value="UniProtKB-KW"/>
</dbReference>
<keyword evidence="3 6" id="KW-0694">RNA-binding</keyword>
<feature type="compositionally biased region" description="Basic and acidic residues" evidence="7">
    <location>
        <begin position="28"/>
        <end position="48"/>
    </location>
</feature>
<comment type="subunit">
    <text evidence="6">Part of the 50S ribosomal subunit. Contacts protein L29.</text>
</comment>
<dbReference type="Proteomes" id="UP000732298">
    <property type="component" value="Unassembled WGS sequence"/>
</dbReference>
<dbReference type="PANTHER" id="PTHR11620">
    <property type="entry name" value="60S RIBOSOMAL PROTEIN L23A"/>
    <property type="match status" value="1"/>
</dbReference>
<organism evidence="8 9">
    <name type="scientific">Candidatus Iainarchaeum sp</name>
    <dbReference type="NCBI Taxonomy" id="3101447"/>
    <lineage>
        <taxon>Archaea</taxon>
        <taxon>Candidatus Iainarchaeota</taxon>
        <taxon>Candidatus Iainarchaeia</taxon>
        <taxon>Candidatus Iainarchaeales</taxon>
        <taxon>Candidatus Iainarchaeaceae</taxon>
        <taxon>Candidatus Iainarchaeum</taxon>
    </lineage>
</organism>
<evidence type="ECO:0000256" key="5">
    <source>
        <dbReference type="ARBA" id="ARBA00023274"/>
    </source>
</evidence>
<dbReference type="GO" id="GO:0005840">
    <property type="term" value="C:ribosome"/>
    <property type="evidence" value="ECO:0007669"/>
    <property type="project" value="UniProtKB-KW"/>
</dbReference>
<dbReference type="HAMAP" id="MF_01369_B">
    <property type="entry name" value="Ribosomal_uL23_B"/>
    <property type="match status" value="1"/>
</dbReference>
<dbReference type="GO" id="GO:0003735">
    <property type="term" value="F:structural constituent of ribosome"/>
    <property type="evidence" value="ECO:0007669"/>
    <property type="project" value="InterPro"/>
</dbReference>
<dbReference type="HAMAP" id="MF_01369_A">
    <property type="entry name" value="Ribosomal_uL23_A"/>
    <property type="match status" value="1"/>
</dbReference>
<dbReference type="EMBL" id="JACQPB010000019">
    <property type="protein sequence ID" value="MBI4210124.1"/>
    <property type="molecule type" value="Genomic_DNA"/>
</dbReference>
<sequence length="201" mass="22156">MATKNSEADKWESHMGKKPGAKNQGRNTEIHRPEKKKPIEGKKVETHGKKTATGKTVSVKEKNAERRQATAKDKKHEAEPSAKGTQKAQATAQTHPGKESRGTAEAAKEVPLEEKVRDLGILKHPLVTEKSVGMIEDSNKLTFVVDSKATKYDVKQAIQGLYKVKVRRVNMLRDMKARKRAIVTLDKSAKAGDLATKLGVI</sequence>
<evidence type="ECO:0000313" key="8">
    <source>
        <dbReference type="EMBL" id="MBI4210124.1"/>
    </source>
</evidence>
<accession>A0A8T3YHV9</accession>
<protein>
    <recommendedName>
        <fullName evidence="6">Large ribosomal subunit protein uL23</fullName>
    </recommendedName>
</protein>